<dbReference type="InterPro" id="IPR031965">
    <property type="entry name" value="CBM26"/>
</dbReference>
<feature type="chain" id="PRO_5013344971" description="Alpha-amylase" evidence="13">
    <location>
        <begin position="25"/>
        <end position="691"/>
    </location>
</feature>
<dbReference type="GO" id="GO:0004556">
    <property type="term" value="F:alpha-amylase activity"/>
    <property type="evidence" value="ECO:0007669"/>
    <property type="project" value="UniProtKB-UniRule"/>
</dbReference>
<dbReference type="InterPro" id="IPR005085">
    <property type="entry name" value="CBM25"/>
</dbReference>
<evidence type="ECO:0000256" key="7">
    <source>
        <dbReference type="ARBA" id="ARBA00022837"/>
    </source>
</evidence>
<dbReference type="InterPro" id="IPR031319">
    <property type="entry name" value="A-amylase_C"/>
</dbReference>
<evidence type="ECO:0000256" key="3">
    <source>
        <dbReference type="ARBA" id="ARBA00008061"/>
    </source>
</evidence>
<keyword evidence="7" id="KW-0106">Calcium</keyword>
<protein>
    <recommendedName>
        <fullName evidence="4 11">Alpha-amylase</fullName>
        <ecNumber evidence="4 11">3.2.1.1</ecNumber>
    </recommendedName>
</protein>
<comment type="similarity">
    <text evidence="3 10">Belongs to the glycosyl hydrolase 13 family.</text>
</comment>
<evidence type="ECO:0000313" key="18">
    <source>
        <dbReference type="Proteomes" id="UP000193944"/>
    </source>
</evidence>
<keyword evidence="8 11" id="KW-0119">Carbohydrate metabolism</keyword>
<dbReference type="InterPro" id="IPR017853">
    <property type="entry name" value="GH"/>
</dbReference>
<keyword evidence="6 11" id="KW-0378">Hydrolase</keyword>
<keyword evidence="5" id="KW-0479">Metal-binding</keyword>
<evidence type="ECO:0000313" key="17">
    <source>
        <dbReference type="EMBL" id="ORX65356.1"/>
    </source>
</evidence>
<comment type="cofactor">
    <cofactor evidence="2">
        <name>Ca(2+)</name>
        <dbReference type="ChEBI" id="CHEBI:29108"/>
    </cofactor>
</comment>
<dbReference type="EMBL" id="MCFG01000466">
    <property type="protein sequence ID" value="ORX65356.1"/>
    <property type="molecule type" value="Genomic_DNA"/>
</dbReference>
<feature type="domain" description="Alpha-amylase C-terminal" evidence="14">
    <location>
        <begin position="387"/>
        <end position="459"/>
    </location>
</feature>
<keyword evidence="13" id="KW-0732">Signal</keyword>
<dbReference type="InterPro" id="IPR006046">
    <property type="entry name" value="Alpha_amylase"/>
</dbReference>
<dbReference type="SUPFAM" id="SSF51011">
    <property type="entry name" value="Glycosyl hydrolase domain"/>
    <property type="match status" value="1"/>
</dbReference>
<evidence type="ECO:0000256" key="6">
    <source>
        <dbReference type="ARBA" id="ARBA00022801"/>
    </source>
</evidence>
<feature type="signal peptide" evidence="13">
    <location>
        <begin position="1"/>
        <end position="24"/>
    </location>
</feature>
<evidence type="ECO:0000256" key="12">
    <source>
        <dbReference type="SAM" id="MobiDB-lite"/>
    </source>
</evidence>
<evidence type="ECO:0000256" key="9">
    <source>
        <dbReference type="ARBA" id="ARBA00023295"/>
    </source>
</evidence>
<keyword evidence="9 11" id="KW-0326">Glycosidase</keyword>
<proteinExistence type="inferred from homology"/>
<evidence type="ECO:0000256" key="2">
    <source>
        <dbReference type="ARBA" id="ARBA00001913"/>
    </source>
</evidence>
<feature type="domain" description="Glycosyl hydrolase family 13 catalytic" evidence="15">
    <location>
        <begin position="37"/>
        <end position="373"/>
    </location>
</feature>
<dbReference type="InterPro" id="IPR013780">
    <property type="entry name" value="Glyco_hydro_b"/>
</dbReference>
<dbReference type="Pfam" id="PF16738">
    <property type="entry name" value="CBM26"/>
    <property type="match status" value="1"/>
</dbReference>
<comment type="catalytic activity">
    <reaction evidence="1 11">
        <text>Endohydrolysis of (1-&gt;4)-alpha-D-glucosidic linkages in polysaccharides containing three or more (1-&gt;4)-alpha-linked D-glucose units.</text>
        <dbReference type="EC" id="3.2.1.1"/>
    </reaction>
</comment>
<dbReference type="Proteomes" id="UP000193944">
    <property type="component" value="Unassembled WGS sequence"/>
</dbReference>
<name>A0A1Y1VWI8_9FUNG</name>
<evidence type="ECO:0000259" key="16">
    <source>
        <dbReference type="SMART" id="SM01066"/>
    </source>
</evidence>
<evidence type="ECO:0000256" key="4">
    <source>
        <dbReference type="ARBA" id="ARBA00012595"/>
    </source>
</evidence>
<evidence type="ECO:0000256" key="1">
    <source>
        <dbReference type="ARBA" id="ARBA00000548"/>
    </source>
</evidence>
<reference evidence="17 18" key="2">
    <citation type="submission" date="2016-08" db="EMBL/GenBank/DDBJ databases">
        <title>Pervasive Adenine N6-methylation of Active Genes in Fungi.</title>
        <authorList>
            <consortium name="DOE Joint Genome Institute"/>
            <person name="Mondo S.J."/>
            <person name="Dannebaum R.O."/>
            <person name="Kuo R.C."/>
            <person name="Labutti K."/>
            <person name="Haridas S."/>
            <person name="Kuo A."/>
            <person name="Salamov A."/>
            <person name="Ahrendt S.R."/>
            <person name="Lipzen A."/>
            <person name="Sullivan W."/>
            <person name="Andreopoulos W.B."/>
            <person name="Clum A."/>
            <person name="Lindquist E."/>
            <person name="Daum C."/>
            <person name="Ramamoorthy G.K."/>
            <person name="Gryganskyi A."/>
            <person name="Culley D."/>
            <person name="Magnuson J.K."/>
            <person name="James T.Y."/>
            <person name="O'Malley M.A."/>
            <person name="Stajich J.E."/>
            <person name="Spatafora J.W."/>
            <person name="Visel A."/>
            <person name="Grigoriev I.V."/>
        </authorList>
    </citation>
    <scope>NUCLEOTIDE SEQUENCE [LARGE SCALE GENOMIC DNA]</scope>
    <source>
        <strain evidence="17 18">S4</strain>
    </source>
</reference>
<gene>
    <name evidence="17" type="ORF">BCR32DRAFT_272784</name>
</gene>
<dbReference type="GO" id="GO:0005975">
    <property type="term" value="P:carbohydrate metabolic process"/>
    <property type="evidence" value="ECO:0007669"/>
    <property type="project" value="InterPro"/>
</dbReference>
<dbReference type="InterPro" id="IPR013783">
    <property type="entry name" value="Ig-like_fold"/>
</dbReference>
<feature type="region of interest" description="Disordered" evidence="12">
    <location>
        <begin position="457"/>
        <end position="498"/>
    </location>
</feature>
<dbReference type="CDD" id="cd11315">
    <property type="entry name" value="AmyAc_bac1_AmyA"/>
    <property type="match status" value="1"/>
</dbReference>
<dbReference type="OrthoDB" id="550577at2759"/>
<evidence type="ECO:0000256" key="8">
    <source>
        <dbReference type="ARBA" id="ARBA00023277"/>
    </source>
</evidence>
<comment type="caution">
    <text evidence="17">The sequence shown here is derived from an EMBL/GenBank/DDBJ whole genome shotgun (WGS) entry which is preliminary data.</text>
</comment>
<dbReference type="PRINTS" id="PR00110">
    <property type="entry name" value="ALPHAAMYLASE"/>
</dbReference>
<keyword evidence="18" id="KW-1185">Reference proteome</keyword>
<feature type="domain" description="Carbohydrate binding module family 25" evidence="16">
    <location>
        <begin position="603"/>
        <end position="677"/>
    </location>
</feature>
<dbReference type="SMART" id="SM00632">
    <property type="entry name" value="Aamy_C"/>
    <property type="match status" value="1"/>
</dbReference>
<dbReference type="Gene3D" id="3.20.20.80">
    <property type="entry name" value="Glycosidases"/>
    <property type="match status" value="1"/>
</dbReference>
<dbReference type="AlphaFoldDB" id="A0A1Y1VWI8"/>
<dbReference type="STRING" id="1754192.A0A1Y1VWI8"/>
<evidence type="ECO:0000259" key="14">
    <source>
        <dbReference type="SMART" id="SM00632"/>
    </source>
</evidence>
<dbReference type="PANTHER" id="PTHR43447">
    <property type="entry name" value="ALPHA-AMYLASE"/>
    <property type="match status" value="1"/>
</dbReference>
<dbReference type="GO" id="GO:0046872">
    <property type="term" value="F:metal ion binding"/>
    <property type="evidence" value="ECO:0007669"/>
    <property type="project" value="UniProtKB-KW"/>
</dbReference>
<evidence type="ECO:0000256" key="5">
    <source>
        <dbReference type="ARBA" id="ARBA00022723"/>
    </source>
</evidence>
<reference evidence="17 18" key="1">
    <citation type="submission" date="2016-08" db="EMBL/GenBank/DDBJ databases">
        <title>A Parts List for Fungal Cellulosomes Revealed by Comparative Genomics.</title>
        <authorList>
            <consortium name="DOE Joint Genome Institute"/>
            <person name="Haitjema C.H."/>
            <person name="Gilmore S.P."/>
            <person name="Henske J.K."/>
            <person name="Solomon K.V."/>
            <person name="De Groot R."/>
            <person name="Kuo A."/>
            <person name="Mondo S.J."/>
            <person name="Salamov A.A."/>
            <person name="Labutti K."/>
            <person name="Zhao Z."/>
            <person name="Chiniquy J."/>
            <person name="Barry K."/>
            <person name="Brewer H.M."/>
            <person name="Purvine S.O."/>
            <person name="Wright A.T."/>
            <person name="Boxma B."/>
            <person name="Van Alen T."/>
            <person name="Hackstein J.H."/>
            <person name="Baker S.E."/>
            <person name="Grigoriev I.V."/>
            <person name="O'Malley M.A."/>
        </authorList>
    </citation>
    <scope>NUCLEOTIDE SEQUENCE [LARGE SCALE GENOMIC DNA]</scope>
    <source>
        <strain evidence="17 18">S4</strain>
    </source>
</reference>
<dbReference type="SMART" id="SM00642">
    <property type="entry name" value="Aamy"/>
    <property type="match status" value="1"/>
</dbReference>
<dbReference type="SUPFAM" id="SSF51445">
    <property type="entry name" value="(Trans)glycosidases"/>
    <property type="match status" value="1"/>
</dbReference>
<evidence type="ECO:0000256" key="13">
    <source>
        <dbReference type="SAM" id="SignalP"/>
    </source>
</evidence>
<dbReference type="SMART" id="SM01066">
    <property type="entry name" value="CBM_25"/>
    <property type="match status" value="1"/>
</dbReference>
<dbReference type="EC" id="3.2.1.1" evidence="4 11"/>
<dbReference type="Gene3D" id="2.60.40.10">
    <property type="entry name" value="Immunoglobulins"/>
    <property type="match status" value="2"/>
</dbReference>
<dbReference type="Pfam" id="PF00128">
    <property type="entry name" value="Alpha-amylase"/>
    <property type="match status" value="1"/>
</dbReference>
<evidence type="ECO:0000256" key="11">
    <source>
        <dbReference type="RuleBase" id="RU361134"/>
    </source>
</evidence>
<feature type="compositionally biased region" description="Low complexity" evidence="12">
    <location>
        <begin position="457"/>
        <end position="495"/>
    </location>
</feature>
<evidence type="ECO:0000259" key="15">
    <source>
        <dbReference type="SMART" id="SM00642"/>
    </source>
</evidence>
<dbReference type="InterPro" id="IPR006047">
    <property type="entry name" value="GH13_cat_dom"/>
</dbReference>
<dbReference type="Gene3D" id="2.60.40.1180">
    <property type="entry name" value="Golgi alpha-mannosidase II"/>
    <property type="match status" value="1"/>
</dbReference>
<dbReference type="GO" id="GO:2001070">
    <property type="term" value="F:starch binding"/>
    <property type="evidence" value="ECO:0007669"/>
    <property type="project" value="InterPro"/>
</dbReference>
<dbReference type="Pfam" id="PF03423">
    <property type="entry name" value="CBM_25"/>
    <property type="match status" value="1"/>
</dbReference>
<organism evidence="17 18">
    <name type="scientific">Anaeromyces robustus</name>
    <dbReference type="NCBI Taxonomy" id="1754192"/>
    <lineage>
        <taxon>Eukaryota</taxon>
        <taxon>Fungi</taxon>
        <taxon>Fungi incertae sedis</taxon>
        <taxon>Chytridiomycota</taxon>
        <taxon>Chytridiomycota incertae sedis</taxon>
        <taxon>Neocallimastigomycetes</taxon>
        <taxon>Neocallimastigales</taxon>
        <taxon>Neocallimastigaceae</taxon>
        <taxon>Anaeromyces</taxon>
    </lineage>
</organism>
<accession>A0A1Y1VWI8</accession>
<sequence length="691" mass="77307">MRLFNSQNLSFIFLIFGHLISIQAQDIKYHANSIEHGTILHAFCWSFNTIREKLPEIKNAGYTAVQTSPIQSCLVGNNGSKDLKNWYFHYQPVSYNIGNYQLGSEDEFKSLCNAAKQYGIKIIVDAVLNHMTSDWNSIDSSLRNSDYFHSDNAGITDWNDRYQVTQRALLGLNDINTQHSTIQQKVLDFLKRAIADGAAGFRYDAAKHIELPDDNGYGSNFWPVILNNGAEFQYGEILSDSVSRDSSYAEYMRITASQYGYTVREAISNNDFSTGKIMNYSTNVNSNKLITWVESHDNYSNDERESTWLTNEQIKLSWALLAARASTTPLFFSRPVGGGGTSYDNRFPNRSQIGDEGDSLYKNDEIIAVNLFRNAMEGENEYLRNGNNSNKILMIERGTKGLVIINLNYQDTYLNNITNLKDGDYENQTNNNNQFKVSNGVITGTLPSRSVTVLYQNSESNNGTGESSGNGSSETGESNSSGSSETGESNNNGSTDENITVYFQKPSSWSSTIYAYIYDIKGKVVSEISQWPGSTMKNIDNSIYSISFSNAYEGGYIIFNDNNNQVPSSGQNGYIIKDNGLYNDNGYQSQYEENSSTPSTPSTNSINIYYYSNWRPAYIHYKADDNSWTSSPGIEMTPLNNGYHQIAIEASSITFVFNNGEGDWDNNNGNNYNIDSPGTYVVKDGQLTVSN</sequence>
<evidence type="ECO:0000256" key="10">
    <source>
        <dbReference type="RuleBase" id="RU003615"/>
    </source>
</evidence>